<dbReference type="InterPro" id="IPR055259">
    <property type="entry name" value="YkvP/CgeB_Glyco_trans-like"/>
</dbReference>
<dbReference type="AlphaFoldDB" id="A0A098EE75"/>
<name>A0A098EE75_9ZZZZ</name>
<evidence type="ECO:0000313" key="2">
    <source>
        <dbReference type="EMBL" id="CEG13821.1"/>
    </source>
</evidence>
<gene>
    <name evidence="2" type="ORF">MSIBF_A540006</name>
</gene>
<proteinExistence type="predicted"/>
<accession>A0A098EE75</accession>
<reference evidence="2" key="1">
    <citation type="submission" date="2014-09" db="EMBL/GenBank/DDBJ databases">
        <authorList>
            <person name="Probst J Alexander"/>
        </authorList>
    </citation>
    <scope>NUCLEOTIDE SEQUENCE</scope>
</reference>
<organism evidence="2">
    <name type="scientific">groundwater metagenome</name>
    <dbReference type="NCBI Taxonomy" id="717931"/>
    <lineage>
        <taxon>unclassified sequences</taxon>
        <taxon>metagenomes</taxon>
        <taxon>ecological metagenomes</taxon>
    </lineage>
</organism>
<protein>
    <recommendedName>
        <fullName evidence="1">Spore protein YkvP/CgeB glycosyl transferase-like domain-containing protein</fullName>
    </recommendedName>
</protein>
<dbReference type="Pfam" id="PF13524">
    <property type="entry name" value="Glyco_trans_1_2"/>
    <property type="match status" value="1"/>
</dbReference>
<dbReference type="Gene3D" id="3.40.50.2000">
    <property type="entry name" value="Glycogen Phosphorylase B"/>
    <property type="match status" value="1"/>
</dbReference>
<dbReference type="EMBL" id="CCXY01000418">
    <property type="protein sequence ID" value="CEG13821.1"/>
    <property type="molecule type" value="Genomic_DNA"/>
</dbReference>
<sequence>MKILIVDTYYEGFLKTFYKENEEKIETLNYSELRQLLFNQFFGTSDFYSKNLKKIGVEAEEVIFNDSVLQSKWIEEQKINLKLGEPFYLKSFGKIGKKIDRIFNFGYLYKILSYQIESYQPDILYIISPTYFSPFFLGKLKKKIKFLIAQIAAPLPPLWFFRPYDLVISSQPHYVKFFRDNKIKSEYLKLAFEHDVLNYVKKNDSQYPITFIGSFTKFHEKNLPIFEEVSKNFKDKFLIRGYITQNIKTENIKRCYRGESFGLDMYNVLYNSKITLNRHGEVSISQQYANNMRLFEATGMGAFLITDYKENLNDLFRIGKEIETYTDTKELIKKIQYYLDNEDERKKIAEAGQRRTLTDHTYEKRMKELIKIIEKYF</sequence>
<dbReference type="SUPFAM" id="SSF53756">
    <property type="entry name" value="UDP-Glycosyltransferase/glycogen phosphorylase"/>
    <property type="match status" value="1"/>
</dbReference>
<feature type="domain" description="Spore protein YkvP/CgeB glycosyl transferase-like" evidence="1">
    <location>
        <begin position="235"/>
        <end position="370"/>
    </location>
</feature>
<evidence type="ECO:0000259" key="1">
    <source>
        <dbReference type="Pfam" id="PF13524"/>
    </source>
</evidence>